<dbReference type="PANTHER" id="PTHR35147:SF3">
    <property type="entry name" value="CHEMORECEPTOR GLUTAMINE DEAMIDASE CHED 1-RELATED"/>
    <property type="match status" value="1"/>
</dbReference>
<dbReference type="GO" id="GO:0050568">
    <property type="term" value="F:protein-glutamine glutaminase activity"/>
    <property type="evidence" value="ECO:0007669"/>
    <property type="project" value="UniProtKB-UniRule"/>
</dbReference>
<dbReference type="Proteomes" id="UP000289411">
    <property type="component" value="Unassembled WGS sequence"/>
</dbReference>
<keyword evidence="2 3" id="KW-0378">Hydrolase</keyword>
<reference evidence="4 5" key="2">
    <citation type="submission" date="2019-02" db="EMBL/GenBank/DDBJ databases">
        <title>'Lichenibacterium ramalinii' gen. nov. sp. nov., 'Lichenibacterium minor' gen. nov. sp. nov.</title>
        <authorList>
            <person name="Pankratov T."/>
        </authorList>
    </citation>
    <scope>NUCLEOTIDE SEQUENCE [LARGE SCALE GENOMIC DNA]</scope>
    <source>
        <strain evidence="4 5">RmlP001</strain>
    </source>
</reference>
<sequence>MRAALDGGAVAVTHHVIQGEQKVTEDPRDVLATLLGSCVAACLHDPVAGVGGMNHFLLPGDSGAGGRAYAERFGVHAMELLVNALLGRGALRSRLEAKLFGGASTMQGLSDIGSLNASFAKGFLQRENIRITSECLGGERGRRIQFWPVTGRARRSFMGAAEPVPPPRPARVVPSAGALELF</sequence>
<accession>A0A4Q2R8M2</accession>
<dbReference type="GO" id="GO:0006935">
    <property type="term" value="P:chemotaxis"/>
    <property type="evidence" value="ECO:0007669"/>
    <property type="project" value="UniProtKB-UniRule"/>
</dbReference>
<dbReference type="Gene3D" id="3.30.1330.200">
    <property type="match status" value="1"/>
</dbReference>
<evidence type="ECO:0000313" key="5">
    <source>
        <dbReference type="Proteomes" id="UP000289411"/>
    </source>
</evidence>
<dbReference type="CDD" id="cd16352">
    <property type="entry name" value="CheD"/>
    <property type="match status" value="1"/>
</dbReference>
<name>A0A4Q2R8M2_9HYPH</name>
<comment type="similarity">
    <text evidence="3">Belongs to the CheD family.</text>
</comment>
<dbReference type="HAMAP" id="MF_01440">
    <property type="entry name" value="CheD"/>
    <property type="match status" value="1"/>
</dbReference>
<evidence type="ECO:0000256" key="3">
    <source>
        <dbReference type="HAMAP-Rule" id="MF_01440"/>
    </source>
</evidence>
<keyword evidence="1 3" id="KW-0145">Chemotaxis</keyword>
<dbReference type="InterPro" id="IPR011324">
    <property type="entry name" value="Cytotoxic_necrot_fac-like_cat"/>
</dbReference>
<dbReference type="OrthoDB" id="9807202at2"/>
<dbReference type="AlphaFoldDB" id="A0A4Q2R8M2"/>
<protein>
    <recommendedName>
        <fullName evidence="3">Probable chemoreceptor glutamine deamidase CheD</fullName>
        <ecNumber evidence="3">3.5.1.44</ecNumber>
    </recommendedName>
</protein>
<comment type="caution">
    <text evidence="4">The sequence shown here is derived from an EMBL/GenBank/DDBJ whole genome shotgun (WGS) entry which is preliminary data.</text>
</comment>
<dbReference type="InterPro" id="IPR038592">
    <property type="entry name" value="CheD-like_sf"/>
</dbReference>
<comment type="catalytic activity">
    <reaction evidence="3">
        <text>L-glutaminyl-[protein] + H2O = L-glutamyl-[protein] + NH4(+)</text>
        <dbReference type="Rhea" id="RHEA:16441"/>
        <dbReference type="Rhea" id="RHEA-COMP:10207"/>
        <dbReference type="Rhea" id="RHEA-COMP:10208"/>
        <dbReference type="ChEBI" id="CHEBI:15377"/>
        <dbReference type="ChEBI" id="CHEBI:28938"/>
        <dbReference type="ChEBI" id="CHEBI:29973"/>
        <dbReference type="ChEBI" id="CHEBI:30011"/>
        <dbReference type="EC" id="3.5.1.44"/>
    </reaction>
</comment>
<gene>
    <name evidence="3" type="primary">cheD</name>
    <name evidence="4" type="ORF">D3272_18545</name>
</gene>
<dbReference type="EMBL" id="QYBC01000016">
    <property type="protein sequence ID" value="RYB03069.1"/>
    <property type="molecule type" value="Genomic_DNA"/>
</dbReference>
<evidence type="ECO:0000256" key="1">
    <source>
        <dbReference type="ARBA" id="ARBA00022500"/>
    </source>
</evidence>
<dbReference type="RefSeq" id="WP_129220706.1">
    <property type="nucleotide sequence ID" value="NZ_QYBC01000016.1"/>
</dbReference>
<reference evidence="4 5" key="1">
    <citation type="submission" date="2018-09" db="EMBL/GenBank/DDBJ databases">
        <authorList>
            <person name="Grouzdev D.S."/>
            <person name="Krutkina M.S."/>
        </authorList>
    </citation>
    <scope>NUCLEOTIDE SEQUENCE [LARGE SCALE GENOMIC DNA]</scope>
    <source>
        <strain evidence="4 5">RmlP001</strain>
    </source>
</reference>
<dbReference type="PANTHER" id="PTHR35147">
    <property type="entry name" value="CHEMORECEPTOR GLUTAMINE DEAMIDASE CHED-RELATED"/>
    <property type="match status" value="1"/>
</dbReference>
<dbReference type="Pfam" id="PF03975">
    <property type="entry name" value="CheD"/>
    <property type="match status" value="1"/>
</dbReference>
<dbReference type="SUPFAM" id="SSF64438">
    <property type="entry name" value="CNF1/YfiH-like putative cysteine hydrolases"/>
    <property type="match status" value="1"/>
</dbReference>
<dbReference type="InterPro" id="IPR005659">
    <property type="entry name" value="Chemorcpt_Glu_NH3ase_CheD"/>
</dbReference>
<comment type="function">
    <text evidence="3">Probably deamidates glutamine residues to glutamate on methyl-accepting chemotaxis receptors (MCPs), playing an important role in chemotaxis.</text>
</comment>
<evidence type="ECO:0000256" key="2">
    <source>
        <dbReference type="ARBA" id="ARBA00022801"/>
    </source>
</evidence>
<proteinExistence type="inferred from homology"/>
<keyword evidence="5" id="KW-1185">Reference proteome</keyword>
<dbReference type="EC" id="3.5.1.44" evidence="3"/>
<evidence type="ECO:0000313" key="4">
    <source>
        <dbReference type="EMBL" id="RYB03069.1"/>
    </source>
</evidence>
<organism evidence="4 5">
    <name type="scientific">Lichenibacterium ramalinae</name>
    <dbReference type="NCBI Taxonomy" id="2316527"/>
    <lineage>
        <taxon>Bacteria</taxon>
        <taxon>Pseudomonadati</taxon>
        <taxon>Pseudomonadota</taxon>
        <taxon>Alphaproteobacteria</taxon>
        <taxon>Hyphomicrobiales</taxon>
        <taxon>Lichenihabitantaceae</taxon>
        <taxon>Lichenibacterium</taxon>
    </lineage>
</organism>